<feature type="region of interest" description="Disordered" evidence="1">
    <location>
        <begin position="195"/>
        <end position="218"/>
    </location>
</feature>
<name>A0A8J5FUV9_ZINOF</name>
<organism evidence="2 3">
    <name type="scientific">Zingiber officinale</name>
    <name type="common">Ginger</name>
    <name type="synonym">Amomum zingiber</name>
    <dbReference type="NCBI Taxonomy" id="94328"/>
    <lineage>
        <taxon>Eukaryota</taxon>
        <taxon>Viridiplantae</taxon>
        <taxon>Streptophyta</taxon>
        <taxon>Embryophyta</taxon>
        <taxon>Tracheophyta</taxon>
        <taxon>Spermatophyta</taxon>
        <taxon>Magnoliopsida</taxon>
        <taxon>Liliopsida</taxon>
        <taxon>Zingiberales</taxon>
        <taxon>Zingiberaceae</taxon>
        <taxon>Zingiber</taxon>
    </lineage>
</organism>
<evidence type="ECO:0000313" key="3">
    <source>
        <dbReference type="Proteomes" id="UP000734854"/>
    </source>
</evidence>
<evidence type="ECO:0000313" key="2">
    <source>
        <dbReference type="EMBL" id="KAG6495405.1"/>
    </source>
</evidence>
<evidence type="ECO:0000256" key="1">
    <source>
        <dbReference type="SAM" id="MobiDB-lite"/>
    </source>
</evidence>
<dbReference type="Proteomes" id="UP000734854">
    <property type="component" value="Unassembled WGS sequence"/>
</dbReference>
<reference evidence="2 3" key="1">
    <citation type="submission" date="2020-08" db="EMBL/GenBank/DDBJ databases">
        <title>Plant Genome Project.</title>
        <authorList>
            <person name="Zhang R.-G."/>
        </authorList>
    </citation>
    <scope>NUCLEOTIDE SEQUENCE [LARGE SCALE GENOMIC DNA]</scope>
    <source>
        <tissue evidence="2">Rhizome</tissue>
    </source>
</reference>
<accession>A0A8J5FUV9</accession>
<dbReference type="EMBL" id="JACMSC010000012">
    <property type="protein sequence ID" value="KAG6495405.1"/>
    <property type="molecule type" value="Genomic_DNA"/>
</dbReference>
<comment type="caution">
    <text evidence="2">The sequence shown here is derived from an EMBL/GenBank/DDBJ whole genome shotgun (WGS) entry which is preliminary data.</text>
</comment>
<gene>
    <name evidence="2" type="ORF">ZIOFF_043211</name>
</gene>
<keyword evidence="3" id="KW-1185">Reference proteome</keyword>
<sequence length="252" mass="27324">MQSIYILTDSDKEVVEMHPEKVSVDVVSLLDIGIEGLPDEGFVGRVGLGIEANSELGRTAIVDLPQEANLFIFLIFWTGDKFSWEWERWRRHQLQPKPRDPATGTNPCSIPPLNASLLRFAPAVGALASMFHAPSLPMRGSHHRRARFELIFCLSEDDRGAAAVRGADDVAFDEDLFSTFVDIEKIGCKLEASGSGLEGGGECTNRTAESSGHGKERKVGVDVAGANPKHRHSVSVDGLSTAVSLKRGPTFG</sequence>
<dbReference type="AlphaFoldDB" id="A0A8J5FUV9"/>
<protein>
    <submittedName>
        <fullName evidence="2">Uncharacterized protein</fullName>
    </submittedName>
</protein>
<proteinExistence type="predicted"/>